<dbReference type="PANTHER" id="PTHR36319">
    <property type="entry name" value="PROTEIN GIGANTEA"/>
    <property type="match status" value="1"/>
</dbReference>
<gene>
    <name evidence="1" type="ORF">0_5568_02</name>
</gene>
<dbReference type="AlphaFoldDB" id="H9WSJ1"/>
<feature type="non-terminal residue" evidence="1">
    <location>
        <position position="152"/>
    </location>
</feature>
<dbReference type="GO" id="GO:0006950">
    <property type="term" value="P:response to stress"/>
    <property type="evidence" value="ECO:0007669"/>
    <property type="project" value="TreeGrafter"/>
</dbReference>
<evidence type="ECO:0000313" key="1">
    <source>
        <dbReference type="EMBL" id="AFG64984.1"/>
    </source>
</evidence>
<accession>H9WSJ1</accession>
<proteinExistence type="predicted"/>
<organism evidence="1">
    <name type="scientific">Pinus taeda</name>
    <name type="common">Loblolly pine</name>
    <dbReference type="NCBI Taxonomy" id="3352"/>
    <lineage>
        <taxon>Eukaryota</taxon>
        <taxon>Viridiplantae</taxon>
        <taxon>Streptophyta</taxon>
        <taxon>Embryophyta</taxon>
        <taxon>Tracheophyta</taxon>
        <taxon>Spermatophyta</taxon>
        <taxon>Pinopsida</taxon>
        <taxon>Pinidae</taxon>
        <taxon>Conifers I</taxon>
        <taxon>Pinales</taxon>
        <taxon>Pinaceae</taxon>
        <taxon>Pinus</taxon>
        <taxon>Pinus subgen. Pinus</taxon>
    </lineage>
</organism>
<dbReference type="EMBL" id="FJ075666">
    <property type="protein sequence ID" value="AFG64984.1"/>
    <property type="molecule type" value="Genomic_DNA"/>
</dbReference>
<dbReference type="GO" id="GO:0042752">
    <property type="term" value="P:regulation of circadian rhythm"/>
    <property type="evidence" value="ECO:0007669"/>
    <property type="project" value="TreeGrafter"/>
</dbReference>
<evidence type="ECO:0008006" key="2">
    <source>
        <dbReference type="Google" id="ProtNLM"/>
    </source>
</evidence>
<sequence length="152" mass="16173">HPPHSVRVANSISGHVRGLPNGVYSAVNHTRRLLGILEALLSLNPSAVGNTAENYSSSEIVAAAMVAAHISDLLGRSKACMHALSVMMRCKWDPELCARASSVLALIDANSKAVASIIDKSESFVSHLQYRGEKNYSMDTAAYSGVGIHAEM</sequence>
<protein>
    <recommendedName>
        <fullName evidence="2">Gigantea</fullName>
    </recommendedName>
</protein>
<reference evidence="1" key="1">
    <citation type="submission" date="2008-08" db="EMBL/GenBank/DDBJ databases">
        <title>Nucleotide Diversity and Divergence in the Loblolly Pine Gene Space.</title>
        <authorList>
            <person name="Neale D.B."/>
            <person name="Wegrzyn J.L."/>
            <person name="Lee J.M."/>
            <person name="Eckert A.J."/>
            <person name="Liechty J.D."/>
            <person name="Stevens K.A."/>
            <person name="Langley C.H."/>
        </authorList>
    </citation>
    <scope>NUCLEOTIDE SEQUENCE</scope>
    <source>
        <strain evidence="1">4380</strain>
        <tissue evidence="1">Megagametophyte</tissue>
    </source>
</reference>
<dbReference type="GO" id="GO:0005634">
    <property type="term" value="C:nucleus"/>
    <property type="evidence" value="ECO:0007669"/>
    <property type="project" value="TreeGrafter"/>
</dbReference>
<name>H9WSJ1_PINTA</name>
<dbReference type="InterPro" id="IPR026211">
    <property type="entry name" value="GIGANTEA"/>
</dbReference>
<feature type="non-terminal residue" evidence="1">
    <location>
        <position position="1"/>
    </location>
</feature>
<dbReference type="PANTHER" id="PTHR36319:SF1">
    <property type="entry name" value="PROTEIN GIGANTEA"/>
    <property type="match status" value="1"/>
</dbReference>